<dbReference type="WBParaSite" id="Pan_g9983.t1">
    <property type="protein sequence ID" value="Pan_g9983.t1"/>
    <property type="gene ID" value="Pan_g9983"/>
</dbReference>
<dbReference type="Pfam" id="PF00651">
    <property type="entry name" value="BTB"/>
    <property type="match status" value="1"/>
</dbReference>
<dbReference type="CDD" id="cd18186">
    <property type="entry name" value="BTB_POZ_ZBTB_KLHL-like"/>
    <property type="match status" value="1"/>
</dbReference>
<accession>A0A7E4WD69</accession>
<keyword evidence="2" id="KW-1185">Reference proteome</keyword>
<dbReference type="InterPro" id="IPR000210">
    <property type="entry name" value="BTB/POZ_dom"/>
</dbReference>
<dbReference type="SMART" id="SM00225">
    <property type="entry name" value="BTB"/>
    <property type="match status" value="1"/>
</dbReference>
<dbReference type="Gene3D" id="3.30.710.10">
    <property type="entry name" value="Potassium Channel Kv1.1, Chain A"/>
    <property type="match status" value="1"/>
</dbReference>
<dbReference type="PANTHER" id="PTHR46672">
    <property type="entry name" value="OS08G0495500 PROTEIN-RELATED"/>
    <property type="match status" value="1"/>
</dbReference>
<evidence type="ECO:0000313" key="3">
    <source>
        <dbReference type="WBParaSite" id="Pan_g9983.t1"/>
    </source>
</evidence>
<reference evidence="2" key="1">
    <citation type="journal article" date="2013" name="Genetics">
        <title>The draft genome and transcriptome of Panagrellus redivivus are shaped by the harsh demands of a free-living lifestyle.</title>
        <authorList>
            <person name="Srinivasan J."/>
            <person name="Dillman A.R."/>
            <person name="Macchietto M.G."/>
            <person name="Heikkinen L."/>
            <person name="Lakso M."/>
            <person name="Fracchia K.M."/>
            <person name="Antoshechkin I."/>
            <person name="Mortazavi A."/>
            <person name="Wong G."/>
            <person name="Sternberg P.W."/>
        </authorList>
    </citation>
    <scope>NUCLEOTIDE SEQUENCE [LARGE SCALE GENOMIC DNA]</scope>
    <source>
        <strain evidence="2">MT8872</strain>
    </source>
</reference>
<name>A0A7E4WD69_PANRE</name>
<organism evidence="2 3">
    <name type="scientific">Panagrellus redivivus</name>
    <name type="common">Microworm</name>
    <dbReference type="NCBI Taxonomy" id="6233"/>
    <lineage>
        <taxon>Eukaryota</taxon>
        <taxon>Metazoa</taxon>
        <taxon>Ecdysozoa</taxon>
        <taxon>Nematoda</taxon>
        <taxon>Chromadorea</taxon>
        <taxon>Rhabditida</taxon>
        <taxon>Tylenchina</taxon>
        <taxon>Panagrolaimomorpha</taxon>
        <taxon>Panagrolaimoidea</taxon>
        <taxon>Panagrolaimidae</taxon>
        <taxon>Panagrellus</taxon>
    </lineage>
</organism>
<dbReference type="AlphaFoldDB" id="A0A7E4WD69"/>
<dbReference type="PROSITE" id="PS50097">
    <property type="entry name" value="BTB"/>
    <property type="match status" value="1"/>
</dbReference>
<proteinExistence type="predicted"/>
<dbReference type="PANTHER" id="PTHR46672:SF1">
    <property type="entry name" value="OS08G0103600 PROTEIN"/>
    <property type="match status" value="1"/>
</dbReference>
<protein>
    <submittedName>
        <fullName evidence="3">BTB domain-containing protein</fullName>
    </submittedName>
</protein>
<dbReference type="InterPro" id="IPR011333">
    <property type="entry name" value="SKP1/BTB/POZ_sf"/>
</dbReference>
<feature type="domain" description="BTB" evidence="1">
    <location>
        <begin position="136"/>
        <end position="204"/>
    </location>
</feature>
<evidence type="ECO:0000313" key="2">
    <source>
        <dbReference type="Proteomes" id="UP000492821"/>
    </source>
</evidence>
<evidence type="ECO:0000259" key="1">
    <source>
        <dbReference type="PROSITE" id="PS50097"/>
    </source>
</evidence>
<dbReference type="Proteomes" id="UP000492821">
    <property type="component" value="Unassembled WGS sequence"/>
</dbReference>
<sequence length="288" mass="33244">MNSVIQLEIDQAMLWNNVEIETPMCKFDGVDGFEWSVVCQTREVLRRYPHLILKVKRNNFNHRFSCDITAKSPNGKDRSFSVEIDHADLRPYIVNGRITFNITATCVIPFCHKTDATNAKLQLQPFEIVEKCDDLYDLKIVTEKDNFILAHKGFLLTMSPVFNAMFTHNTKESQTGVIEIKDFDHATVKSAINLLYGHLLEPKSIQDVVGVLRFAEKYIIKTVVIHFETWLNENITVDNFDCVVKHAWDHSSDKLKEICARFYRQHIKPELRDVNPDVVADMARLSLS</sequence>
<reference evidence="3" key="2">
    <citation type="submission" date="2020-10" db="UniProtKB">
        <authorList>
            <consortium name="WormBaseParasite"/>
        </authorList>
    </citation>
    <scope>IDENTIFICATION</scope>
</reference>
<dbReference type="InterPro" id="IPR044714">
    <property type="entry name" value="AtSIBP1-like"/>
</dbReference>
<dbReference type="SUPFAM" id="SSF54695">
    <property type="entry name" value="POZ domain"/>
    <property type="match status" value="1"/>
</dbReference>